<organism evidence="2 3">
    <name type="scientific">Sporosarcina thermotolerans</name>
    <dbReference type="NCBI Taxonomy" id="633404"/>
    <lineage>
        <taxon>Bacteria</taxon>
        <taxon>Bacillati</taxon>
        <taxon>Bacillota</taxon>
        <taxon>Bacilli</taxon>
        <taxon>Bacillales</taxon>
        <taxon>Caryophanaceae</taxon>
        <taxon>Sporosarcina</taxon>
    </lineage>
</organism>
<protein>
    <recommendedName>
        <fullName evidence="4">Lipoprotein</fullName>
    </recommendedName>
</protein>
<gene>
    <name evidence="2" type="ORF">QTL97_09375</name>
</gene>
<keyword evidence="3" id="KW-1185">Reference proteome</keyword>
<reference evidence="2 3" key="1">
    <citation type="submission" date="2023-06" db="EMBL/GenBank/DDBJ databases">
        <title>Sporosarcina sp. nov., isolated from Korean traditional fermented seafood 'Jeotgal'.</title>
        <authorList>
            <person name="Yang A.I."/>
            <person name="Shin N.-R."/>
        </authorList>
    </citation>
    <scope>NUCLEOTIDE SEQUENCE [LARGE SCALE GENOMIC DNA]</scope>
    <source>
        <strain evidence="2 3">KCTC43456</strain>
    </source>
</reference>
<evidence type="ECO:0008006" key="4">
    <source>
        <dbReference type="Google" id="ProtNLM"/>
    </source>
</evidence>
<name>A0AAW9ADC4_9BACL</name>
<evidence type="ECO:0000313" key="3">
    <source>
        <dbReference type="Proteomes" id="UP001271648"/>
    </source>
</evidence>
<feature type="chain" id="PRO_5044015619" description="Lipoprotein" evidence="1">
    <location>
        <begin position="20"/>
        <end position="172"/>
    </location>
</feature>
<sequence length="172" mass="19379">MFRIWKFLFLTLLSITVLSACGKTLEEKALDGIAAAKTAFELNDKAVNAEVENVSLYKPAGFTISKSSNGQNIIMKKGDETFLLFINPNENRESRLFYDLLERNDKSVRYEEIFTDDGYFGFASILNKGEDQVELITSVGGIKLTTITKKKNIESKMANMMEIVRSIEQGLQ</sequence>
<dbReference type="EMBL" id="JAUBDJ010000004">
    <property type="protein sequence ID" value="MDW0117146.1"/>
    <property type="molecule type" value="Genomic_DNA"/>
</dbReference>
<proteinExistence type="predicted"/>
<dbReference type="Proteomes" id="UP001271648">
    <property type="component" value="Unassembled WGS sequence"/>
</dbReference>
<accession>A0AAW9ADC4</accession>
<evidence type="ECO:0000313" key="2">
    <source>
        <dbReference type="EMBL" id="MDW0117146.1"/>
    </source>
</evidence>
<dbReference type="PROSITE" id="PS51257">
    <property type="entry name" value="PROKAR_LIPOPROTEIN"/>
    <property type="match status" value="1"/>
</dbReference>
<evidence type="ECO:0000256" key="1">
    <source>
        <dbReference type="SAM" id="SignalP"/>
    </source>
</evidence>
<keyword evidence="1" id="KW-0732">Signal</keyword>
<feature type="signal peptide" evidence="1">
    <location>
        <begin position="1"/>
        <end position="19"/>
    </location>
</feature>
<comment type="caution">
    <text evidence="2">The sequence shown here is derived from an EMBL/GenBank/DDBJ whole genome shotgun (WGS) entry which is preliminary data.</text>
</comment>
<dbReference type="RefSeq" id="WP_283732492.1">
    <property type="nucleotide sequence ID" value="NZ_CP125968.1"/>
</dbReference>
<dbReference type="AlphaFoldDB" id="A0AAW9ADC4"/>